<dbReference type="Pfam" id="PF12704">
    <property type="entry name" value="MacB_PCD"/>
    <property type="match status" value="1"/>
</dbReference>
<dbReference type="EMBL" id="CP098755">
    <property type="protein sequence ID" value="USG66213.1"/>
    <property type="molecule type" value="Genomic_DNA"/>
</dbReference>
<keyword evidence="5 6" id="KW-0472">Membrane</keyword>
<name>A0ABY4WGQ4_9BACL</name>
<evidence type="ECO:0000256" key="6">
    <source>
        <dbReference type="SAM" id="Phobius"/>
    </source>
</evidence>
<dbReference type="InterPro" id="IPR025857">
    <property type="entry name" value="MacB_PCD"/>
</dbReference>
<evidence type="ECO:0000256" key="2">
    <source>
        <dbReference type="ARBA" id="ARBA00022475"/>
    </source>
</evidence>
<evidence type="ECO:0000313" key="10">
    <source>
        <dbReference type="Proteomes" id="UP001056500"/>
    </source>
</evidence>
<evidence type="ECO:0000256" key="5">
    <source>
        <dbReference type="ARBA" id="ARBA00023136"/>
    </source>
</evidence>
<evidence type="ECO:0000256" key="3">
    <source>
        <dbReference type="ARBA" id="ARBA00022692"/>
    </source>
</evidence>
<dbReference type="Proteomes" id="UP001056500">
    <property type="component" value="Chromosome"/>
</dbReference>
<protein>
    <submittedName>
        <fullName evidence="9">ABC transporter permease</fullName>
    </submittedName>
</protein>
<keyword evidence="10" id="KW-1185">Reference proteome</keyword>
<gene>
    <name evidence="9" type="ORF">NDK47_02440</name>
</gene>
<dbReference type="Pfam" id="PF02687">
    <property type="entry name" value="FtsX"/>
    <property type="match status" value="1"/>
</dbReference>
<keyword evidence="3 6" id="KW-0812">Transmembrane</keyword>
<feature type="transmembrane region" description="Helical" evidence="6">
    <location>
        <begin position="326"/>
        <end position="348"/>
    </location>
</feature>
<dbReference type="InterPro" id="IPR050250">
    <property type="entry name" value="Macrolide_Exporter_MacB"/>
</dbReference>
<evidence type="ECO:0000256" key="4">
    <source>
        <dbReference type="ARBA" id="ARBA00022989"/>
    </source>
</evidence>
<keyword evidence="4 6" id="KW-1133">Transmembrane helix</keyword>
<feature type="transmembrane region" description="Helical" evidence="6">
    <location>
        <begin position="397"/>
        <end position="420"/>
    </location>
</feature>
<dbReference type="PANTHER" id="PTHR30572">
    <property type="entry name" value="MEMBRANE COMPONENT OF TRANSPORTER-RELATED"/>
    <property type="match status" value="1"/>
</dbReference>
<feature type="transmembrane region" description="Helical" evidence="6">
    <location>
        <begin position="285"/>
        <end position="305"/>
    </location>
</feature>
<dbReference type="RefSeq" id="WP_251873318.1">
    <property type="nucleotide sequence ID" value="NZ_CP098755.1"/>
</dbReference>
<evidence type="ECO:0000256" key="1">
    <source>
        <dbReference type="ARBA" id="ARBA00004651"/>
    </source>
</evidence>
<evidence type="ECO:0000259" key="8">
    <source>
        <dbReference type="Pfam" id="PF12704"/>
    </source>
</evidence>
<feature type="domain" description="ABC3 transporter permease C-terminal" evidence="7">
    <location>
        <begin position="290"/>
        <end position="424"/>
    </location>
</feature>
<comment type="subcellular location">
    <subcellularLocation>
        <location evidence="1">Cell membrane</location>
        <topology evidence="1">Multi-pass membrane protein</topology>
    </subcellularLocation>
</comment>
<organism evidence="9 10">
    <name type="scientific">Brevibacillus ruminantium</name>
    <dbReference type="NCBI Taxonomy" id="2950604"/>
    <lineage>
        <taxon>Bacteria</taxon>
        <taxon>Bacillati</taxon>
        <taxon>Bacillota</taxon>
        <taxon>Bacilli</taxon>
        <taxon>Bacillales</taxon>
        <taxon>Paenibacillaceae</taxon>
        <taxon>Brevibacillus</taxon>
    </lineage>
</organism>
<feature type="domain" description="MacB-like periplasmic core" evidence="8">
    <location>
        <begin position="19"/>
        <end position="219"/>
    </location>
</feature>
<dbReference type="InterPro" id="IPR003838">
    <property type="entry name" value="ABC3_permease_C"/>
</dbReference>
<keyword evidence="2" id="KW-1003">Cell membrane</keyword>
<proteinExistence type="predicted"/>
<dbReference type="PANTHER" id="PTHR30572:SF9">
    <property type="entry name" value="ABC TRANSPORTER PERMEASE PROTEIN"/>
    <property type="match status" value="1"/>
</dbReference>
<feature type="transmembrane region" description="Helical" evidence="6">
    <location>
        <begin position="20"/>
        <end position="38"/>
    </location>
</feature>
<sequence length="432" mass="47670">MNLVSRSMKNLLRFYGRSALMIAVLSIVVILSVIGFTVKEGAEQSIRKIRNEAGNQVQLYPDSSYEKNKLTDEIAKSVLTEDVRDYDFFMGDSVSIDLPGLEDFVFATVNMYGKELPVNGSILTSQKPDRIENFANGNWKVVDGRFYNEEEMKKGSPVVVIDENMAKHAKLKVGDTFKVHLISIDAVKEVKVVGIFRQNAETSQNPLAMLYAPYGFLKSAKEESGQKDLTIAYATFYLKDANYIDRFIKQGEEKLGTDHYYFVSNDIMLKPLLAPLENMKSFAELTIKSVLIAGAAIMILIMAVAARERKKEIGVLRSLGFRKPTIVCQLIAESLVITVLALAIGLGVGHAAAGMVNGQLTKHEIAANDQLQASMQGFDWSAQGLQAVDSSLDASTYLLIVFMGLLITTAGTVTASYMIVRYEPIKILASDK</sequence>
<evidence type="ECO:0000259" key="7">
    <source>
        <dbReference type="Pfam" id="PF02687"/>
    </source>
</evidence>
<evidence type="ECO:0000313" key="9">
    <source>
        <dbReference type="EMBL" id="USG66213.1"/>
    </source>
</evidence>
<reference evidence="9" key="1">
    <citation type="submission" date="2022-06" db="EMBL/GenBank/DDBJ databases">
        <title>Genome sequencing of Brevibacillus sp. BB3-R1.</title>
        <authorList>
            <person name="Heo J."/>
            <person name="Lee D."/>
            <person name="Won M."/>
            <person name="Han B.-H."/>
            <person name="Hong S.-B."/>
            <person name="Kwon S.-W."/>
        </authorList>
    </citation>
    <scope>NUCLEOTIDE SEQUENCE</scope>
    <source>
        <strain evidence="9">BB3-R1</strain>
    </source>
</reference>
<accession>A0ABY4WGQ4</accession>